<dbReference type="AlphaFoldDB" id="A0A8X8ZBG1"/>
<organism evidence="13">
    <name type="scientific">Salvia splendens</name>
    <name type="common">Scarlet sage</name>
    <dbReference type="NCBI Taxonomy" id="180675"/>
    <lineage>
        <taxon>Eukaryota</taxon>
        <taxon>Viridiplantae</taxon>
        <taxon>Streptophyta</taxon>
        <taxon>Embryophyta</taxon>
        <taxon>Tracheophyta</taxon>
        <taxon>Spermatophyta</taxon>
        <taxon>Magnoliopsida</taxon>
        <taxon>eudicotyledons</taxon>
        <taxon>Gunneridae</taxon>
        <taxon>Pentapetalae</taxon>
        <taxon>asterids</taxon>
        <taxon>lamiids</taxon>
        <taxon>Lamiales</taxon>
        <taxon>Lamiaceae</taxon>
        <taxon>Nepetoideae</taxon>
        <taxon>Mentheae</taxon>
        <taxon>Salviinae</taxon>
        <taxon>Salvia</taxon>
        <taxon>Salvia subgen. Calosphace</taxon>
        <taxon>core Calosphace</taxon>
    </lineage>
</organism>
<dbReference type="Proteomes" id="UP000298416">
    <property type="component" value="Unassembled WGS sequence"/>
</dbReference>
<feature type="region of interest" description="Disordered" evidence="9">
    <location>
        <begin position="163"/>
        <end position="234"/>
    </location>
</feature>
<dbReference type="PROSITE" id="PS00518">
    <property type="entry name" value="ZF_RING_1"/>
    <property type="match status" value="1"/>
</dbReference>
<dbReference type="Pfam" id="PF03018">
    <property type="entry name" value="Dirigent"/>
    <property type="match status" value="1"/>
</dbReference>
<reference evidence="13" key="2">
    <citation type="submission" date="2020-08" db="EMBL/GenBank/DDBJ databases">
        <title>Plant Genome Project.</title>
        <authorList>
            <person name="Zhang R.-G."/>
        </authorList>
    </citation>
    <scope>NUCLEOTIDE SEQUENCE</scope>
    <source>
        <strain evidence="13">Huo1</strain>
        <tissue evidence="13">Leaf</tissue>
    </source>
</reference>
<dbReference type="InterPro" id="IPR017907">
    <property type="entry name" value="Znf_RING_CS"/>
</dbReference>
<comment type="subcellular location">
    <subcellularLocation>
        <location evidence="1">Secreted</location>
    </subcellularLocation>
</comment>
<protein>
    <recommendedName>
        <fullName evidence="15">RING-type E3 ubiquitin transferase BRCA1</fullName>
    </recommendedName>
</protein>
<comment type="subunit">
    <text evidence="3">Homodimer.</text>
</comment>
<dbReference type="GO" id="GO:0008270">
    <property type="term" value="F:zinc ion binding"/>
    <property type="evidence" value="ECO:0007669"/>
    <property type="project" value="UniProtKB-KW"/>
</dbReference>
<dbReference type="EMBL" id="PNBA02000015">
    <property type="protein sequence ID" value="KAG6398443.1"/>
    <property type="molecule type" value="Genomic_DNA"/>
</dbReference>
<evidence type="ECO:0000313" key="13">
    <source>
        <dbReference type="EMBL" id="KAG6398443.1"/>
    </source>
</evidence>
<keyword evidence="7" id="KW-0862">Zinc</keyword>
<feature type="domain" description="BRCT" evidence="12">
    <location>
        <begin position="12"/>
        <end position="103"/>
    </location>
</feature>
<comment type="caution">
    <text evidence="13">The sequence shown here is derived from an EMBL/GenBank/DDBJ whole genome shotgun (WGS) entry which is preliminary data.</text>
</comment>
<dbReference type="SUPFAM" id="SSF52113">
    <property type="entry name" value="BRCT domain"/>
    <property type="match status" value="1"/>
</dbReference>
<dbReference type="PANTHER" id="PTHR47776:SF2">
    <property type="entry name" value="RING-TYPE E3 UBIQUITIN TRANSFERASE BRCA1"/>
    <property type="match status" value="1"/>
</dbReference>
<dbReference type="Gene3D" id="3.30.40.10">
    <property type="entry name" value="Zinc/RING finger domain, C3HC4 (zinc finger)"/>
    <property type="match status" value="1"/>
</dbReference>
<dbReference type="SUPFAM" id="SSF57850">
    <property type="entry name" value="RING/U-box"/>
    <property type="match status" value="1"/>
</dbReference>
<keyword evidence="4" id="KW-0964">Secreted</keyword>
<evidence type="ECO:0000256" key="1">
    <source>
        <dbReference type="ARBA" id="ARBA00004613"/>
    </source>
</evidence>
<feature type="domain" description="RING-type" evidence="11">
    <location>
        <begin position="421"/>
        <end position="462"/>
    </location>
</feature>
<evidence type="ECO:0008006" key="15">
    <source>
        <dbReference type="Google" id="ProtNLM"/>
    </source>
</evidence>
<accession>A0A8X8ZBG1</accession>
<keyword evidence="14" id="KW-1185">Reference proteome</keyword>
<dbReference type="InterPro" id="IPR001841">
    <property type="entry name" value="Znf_RING"/>
</dbReference>
<dbReference type="Pfam" id="PF13639">
    <property type="entry name" value="zf-RING_2"/>
    <property type="match status" value="1"/>
</dbReference>
<evidence type="ECO:0000256" key="10">
    <source>
        <dbReference type="SAM" id="Phobius"/>
    </source>
</evidence>
<name>A0A8X8ZBG1_SALSN</name>
<evidence type="ECO:0000256" key="8">
    <source>
        <dbReference type="PROSITE-ProRule" id="PRU00175"/>
    </source>
</evidence>
<evidence type="ECO:0000256" key="5">
    <source>
        <dbReference type="ARBA" id="ARBA00022723"/>
    </source>
</evidence>
<feature type="compositionally biased region" description="Basic and acidic residues" evidence="9">
    <location>
        <begin position="195"/>
        <end position="209"/>
    </location>
</feature>
<evidence type="ECO:0000256" key="2">
    <source>
        <dbReference type="ARBA" id="ARBA00010746"/>
    </source>
</evidence>
<evidence type="ECO:0000259" key="11">
    <source>
        <dbReference type="PROSITE" id="PS50089"/>
    </source>
</evidence>
<keyword evidence="6 8" id="KW-0863">Zinc-finger</keyword>
<dbReference type="Gene3D" id="2.40.480.10">
    <property type="entry name" value="Allene oxide cyclase-like"/>
    <property type="match status" value="1"/>
</dbReference>
<reference evidence="13" key="1">
    <citation type="submission" date="2018-01" db="EMBL/GenBank/DDBJ databases">
        <authorList>
            <person name="Mao J.F."/>
        </authorList>
    </citation>
    <scope>NUCLEOTIDE SEQUENCE</scope>
    <source>
        <strain evidence="13">Huo1</strain>
        <tissue evidence="13">Leaf</tissue>
    </source>
</reference>
<feature type="compositionally biased region" description="Basic residues" evidence="9">
    <location>
        <begin position="163"/>
        <end position="177"/>
    </location>
</feature>
<evidence type="ECO:0000256" key="4">
    <source>
        <dbReference type="ARBA" id="ARBA00022525"/>
    </source>
</evidence>
<evidence type="ECO:0000256" key="7">
    <source>
        <dbReference type="ARBA" id="ARBA00022833"/>
    </source>
</evidence>
<feature type="transmembrane region" description="Helical" evidence="10">
    <location>
        <begin position="631"/>
        <end position="651"/>
    </location>
</feature>
<dbReference type="Pfam" id="PF12738">
    <property type="entry name" value="PTCB-BRCT"/>
    <property type="match status" value="1"/>
</dbReference>
<dbReference type="PROSITE" id="PS50172">
    <property type="entry name" value="BRCT"/>
    <property type="match status" value="1"/>
</dbReference>
<comment type="similarity">
    <text evidence="2">Belongs to the plant dirigent protein family.</text>
</comment>
<dbReference type="PANTHER" id="PTHR47776">
    <property type="entry name" value="F5A8.9 PROTEIN"/>
    <property type="match status" value="1"/>
</dbReference>
<evidence type="ECO:0000313" key="14">
    <source>
        <dbReference type="Proteomes" id="UP000298416"/>
    </source>
</evidence>
<dbReference type="GO" id="GO:0005576">
    <property type="term" value="C:extracellular region"/>
    <property type="evidence" value="ECO:0007669"/>
    <property type="project" value="UniProtKB-SubCell"/>
</dbReference>
<gene>
    <name evidence="13" type="ORF">SASPL_139903</name>
</gene>
<evidence type="ECO:0000256" key="9">
    <source>
        <dbReference type="SAM" id="MobiDB-lite"/>
    </source>
</evidence>
<dbReference type="InterPro" id="IPR013083">
    <property type="entry name" value="Znf_RING/FYVE/PHD"/>
</dbReference>
<evidence type="ECO:0000259" key="12">
    <source>
        <dbReference type="PROSITE" id="PS50172"/>
    </source>
</evidence>
<dbReference type="PROSITE" id="PS50089">
    <property type="entry name" value="ZF_RING_2"/>
    <property type="match status" value="1"/>
</dbReference>
<evidence type="ECO:0000256" key="3">
    <source>
        <dbReference type="ARBA" id="ARBA00011738"/>
    </source>
</evidence>
<keyword evidence="5" id="KW-0479">Metal-binding</keyword>
<dbReference type="InterPro" id="IPR001357">
    <property type="entry name" value="BRCT_dom"/>
</dbReference>
<evidence type="ECO:0000256" key="6">
    <source>
        <dbReference type="ARBA" id="ARBA00022771"/>
    </source>
</evidence>
<sequence>MEDDSLQNHLGSAPPHVEGMDSVVATVSGYQGSERFNLIKLIDRTGASYVGNMSQSVTHLVCWKFEGRKYELAKKLRIPIVNHCWFEECLKQGRRVLAEPYSYSCGEEMGPLAVDILLGINQAKAQSKDLKNGKRSLVAEREDINDGSWKNSILLDEDLFPKKRQKDHGSSRSKGKAIKSYSRKDCPSSSRRGHEKLPTTKTMKLEEASTSRPAYSCRQGKRNSTSPESSSKGRRLVKKCTSLKDWLIHSDVEEECEDVRVLPENESRRILVDSSEDEVLPENKSRRVLVDSSEDEVLPVNESRRVLVDSSEAEVLPENESRRVLVDSSEDERHRVTNRHTSDLRTLNGLNSTDVYDTVQDIEHLDGDQIEDLESVNQENPNSHACVTPSSFATPEKLHEAANQGSTEEESLPPASSELSCVICWTDFSSTRGVLPCGHRFCFSCIQNWADHMALDRIPVERLLHVLCAKLVSCASQKWKMLLPQTRKYIPRICRKIVQKRICMFFLAKHIIIRPVYQHQQQFVTYAWVENQRSFLLVVISARINGFIHSALIHHCFRGHVRIARTSSFFTVATASSPTCTALSITMEMYCFHPRLLIFPSKFIRFYTIDMDEFTSSWLCLPLIFSQKQSRIIYCSAVVLATTAVILLALFSPLPHWSSRTTPQTTLSFYIQQPQPGSSAVAPHSVGALIFHRWLTEGPDNTSRVVGKAQGFIIPVEGFAHSAFNIIYLTFHHVHDYAGSVSIEAKKLAFKEEEELSVVGGTGSFAFATGNAVFAQIGRQASNMEASYHIKLNLDFPDNFERPKF</sequence>
<dbReference type="SMART" id="SM00292">
    <property type="entry name" value="BRCT"/>
    <property type="match status" value="1"/>
</dbReference>
<keyword evidence="10" id="KW-0472">Membrane</keyword>
<keyword evidence="10" id="KW-1133">Transmembrane helix</keyword>
<dbReference type="GO" id="GO:0009699">
    <property type="term" value="P:phenylpropanoid biosynthetic process"/>
    <property type="evidence" value="ECO:0007669"/>
    <property type="project" value="UniProtKB-ARBA"/>
</dbReference>
<dbReference type="InterPro" id="IPR004265">
    <property type="entry name" value="Dirigent"/>
</dbReference>
<keyword evidence="10" id="KW-0812">Transmembrane</keyword>
<proteinExistence type="inferred from homology"/>
<feature type="region of interest" description="Disordered" evidence="9">
    <location>
        <begin position="318"/>
        <end position="340"/>
    </location>
</feature>
<dbReference type="Gene3D" id="3.40.50.10190">
    <property type="entry name" value="BRCT domain"/>
    <property type="match status" value="1"/>
</dbReference>
<dbReference type="InterPro" id="IPR036420">
    <property type="entry name" value="BRCT_dom_sf"/>
</dbReference>
<dbReference type="InterPro" id="IPR044859">
    <property type="entry name" value="Allene_oxi_cyc_Dirigent"/>
</dbReference>
<feature type="compositionally biased region" description="Basic and acidic residues" evidence="9">
    <location>
        <begin position="319"/>
        <end position="340"/>
    </location>
</feature>